<dbReference type="InterPro" id="IPR057316">
    <property type="entry name" value="Rab11-FIP3/4_dom"/>
</dbReference>
<keyword evidence="6 8" id="KW-0175">Coiled coil</keyword>
<evidence type="ECO:0000256" key="4">
    <source>
        <dbReference type="ARBA" id="ARBA00022448"/>
    </source>
</evidence>
<organism evidence="11 12">
    <name type="scientific">Toxocara canis</name>
    <name type="common">Canine roundworm</name>
    <dbReference type="NCBI Taxonomy" id="6265"/>
    <lineage>
        <taxon>Eukaryota</taxon>
        <taxon>Metazoa</taxon>
        <taxon>Ecdysozoa</taxon>
        <taxon>Nematoda</taxon>
        <taxon>Chromadorea</taxon>
        <taxon>Rhabditida</taxon>
        <taxon>Spirurina</taxon>
        <taxon>Ascaridomorpha</taxon>
        <taxon>Ascaridoidea</taxon>
        <taxon>Toxocaridae</taxon>
        <taxon>Toxocara</taxon>
    </lineage>
</organism>
<dbReference type="Pfam" id="PF25450">
    <property type="entry name" value="Rab11-FIP3"/>
    <property type="match status" value="1"/>
</dbReference>
<dbReference type="SUPFAM" id="SSF144270">
    <property type="entry name" value="Eferin C-derminal domain-like"/>
    <property type="match status" value="1"/>
</dbReference>
<keyword evidence="4" id="KW-0813">Transport</keyword>
<dbReference type="InterPro" id="IPR051977">
    <property type="entry name" value="Rab11-interacting_regulator"/>
</dbReference>
<dbReference type="GO" id="GO:0032154">
    <property type="term" value="C:cleavage furrow"/>
    <property type="evidence" value="ECO:0007669"/>
    <property type="project" value="UniProtKB-SubCell"/>
</dbReference>
<reference evidence="11 12" key="1">
    <citation type="submission" date="2014-11" db="EMBL/GenBank/DDBJ databases">
        <title>Genetic blueprint of the zoonotic pathogen Toxocara canis.</title>
        <authorList>
            <person name="Zhu X.-Q."/>
            <person name="Korhonen P.K."/>
            <person name="Cai H."/>
            <person name="Young N.D."/>
            <person name="Nejsum P."/>
            <person name="von Samson-Himmelstjerna G."/>
            <person name="Boag P.R."/>
            <person name="Tan P."/>
            <person name="Li Q."/>
            <person name="Min J."/>
            <person name="Yang Y."/>
            <person name="Wang X."/>
            <person name="Fang X."/>
            <person name="Hall R.S."/>
            <person name="Hofmann A."/>
            <person name="Sternberg P.W."/>
            <person name="Jex A.R."/>
            <person name="Gasser R.B."/>
        </authorList>
    </citation>
    <scope>NUCLEOTIDE SEQUENCE [LARGE SCALE GENOMIC DNA]</scope>
    <source>
        <strain evidence="11">PN_DK_2014</strain>
    </source>
</reference>
<dbReference type="PANTHER" id="PTHR15726">
    <property type="entry name" value="RAB11-FAMILY INTERACTING PROTEIN"/>
    <property type="match status" value="1"/>
</dbReference>
<evidence type="ECO:0000256" key="9">
    <source>
        <dbReference type="SAM" id="MobiDB-lite"/>
    </source>
</evidence>
<keyword evidence="7" id="KW-0472">Membrane</keyword>
<dbReference type="OMA" id="RQHHVPI"/>
<dbReference type="GO" id="GO:0032456">
    <property type="term" value="P:endocytic recycling"/>
    <property type="evidence" value="ECO:0007669"/>
    <property type="project" value="TreeGrafter"/>
</dbReference>
<comment type="caution">
    <text evidence="11">The sequence shown here is derived from an EMBL/GenBank/DDBJ whole genome shotgun (WGS) entry which is preliminary data.</text>
</comment>
<evidence type="ECO:0000256" key="5">
    <source>
        <dbReference type="ARBA" id="ARBA00022753"/>
    </source>
</evidence>
<dbReference type="STRING" id="6265.A0A0B2V277"/>
<evidence type="ECO:0000256" key="8">
    <source>
        <dbReference type="SAM" id="Coils"/>
    </source>
</evidence>
<name>A0A0B2V277_TOXCA</name>
<feature type="coiled-coil region" evidence="8">
    <location>
        <begin position="343"/>
        <end position="412"/>
    </location>
</feature>
<evidence type="ECO:0000259" key="10">
    <source>
        <dbReference type="PROSITE" id="PS51511"/>
    </source>
</evidence>
<dbReference type="EMBL" id="JPKZ01002646">
    <property type="protein sequence ID" value="KHN75643.1"/>
    <property type="molecule type" value="Genomic_DNA"/>
</dbReference>
<dbReference type="PROSITE" id="PS51511">
    <property type="entry name" value="FIP_RBD"/>
    <property type="match status" value="1"/>
</dbReference>
<dbReference type="AlphaFoldDB" id="A0A0B2V277"/>
<sequence length="530" mass="60832">MRLNNSSSSASVASRLYTNGTRGSRRGSFGSEPELINFSDTDNSIHEFNEICSQVSSLSKKVNDMEEERLTSSEERARLRTDNAVLTERVHILEEQMQAAEQRWKEKLSEEKARNRDIISRMEREKQLEIESCALKYQVLEKDCAGLCKEKEKQREEILSLQQAVRDAREQLNDANALCENLEEERIKLEREYKRFREEAQQDIDSSSELVEELSRQTDELRRQHHVPIPRQGSLAEQIVSLEGEIERLRAENKHLREQNEDLQAQLLHDSVERGQSLLADRLPSLAEELNGKDSTEMRLQMRFGVWKQPGITEIQLSVSVTVRLISCLSLSLYVSSSGTSFREEAQQDIDSSSELVEELSRQTDELRRQHHVPIPRQGSLAEQIVSLEGEIERLRAENKHLREQNEDLQAQLLHDSVERGQSLLADRLPSLAEELNGKDSTEVVGSFSLWKAVFGPFIVICKNEANFKQLPAAQLTTAPEEMCELMNALKEQEVCNQKLRVYINGILMRVIELHPEILEIKEEHEKAPS</sequence>
<evidence type="ECO:0000256" key="2">
    <source>
        <dbReference type="ARBA" id="ARBA00004626"/>
    </source>
</evidence>
<keyword evidence="5" id="KW-0967">Endosome</keyword>
<proteinExistence type="predicted"/>
<evidence type="ECO:0000256" key="7">
    <source>
        <dbReference type="ARBA" id="ARBA00023136"/>
    </source>
</evidence>
<dbReference type="GO" id="GO:0030139">
    <property type="term" value="C:endocytic vesicle"/>
    <property type="evidence" value="ECO:0007669"/>
    <property type="project" value="TreeGrafter"/>
</dbReference>
<protein>
    <submittedName>
        <fullName evidence="11">Rab11 family-interacting protein 4A</fullName>
    </submittedName>
</protein>
<evidence type="ECO:0000313" key="11">
    <source>
        <dbReference type="EMBL" id="KHN75643.1"/>
    </source>
</evidence>
<dbReference type="OrthoDB" id="418358at2759"/>
<dbReference type="Gene3D" id="1.10.287.1490">
    <property type="match status" value="1"/>
</dbReference>
<dbReference type="InterPro" id="IPR037245">
    <property type="entry name" value="FIP-RBD_C_sf"/>
</dbReference>
<feature type="domain" description="FIP-RBD" evidence="10">
    <location>
        <begin position="460"/>
        <end position="522"/>
    </location>
</feature>
<evidence type="ECO:0000313" key="12">
    <source>
        <dbReference type="Proteomes" id="UP000031036"/>
    </source>
</evidence>
<feature type="compositionally biased region" description="Low complexity" evidence="9">
    <location>
        <begin position="1"/>
        <end position="14"/>
    </location>
</feature>
<evidence type="ECO:0000256" key="1">
    <source>
        <dbReference type="ARBA" id="ARBA00004214"/>
    </source>
</evidence>
<accession>A0A0B2V277</accession>
<dbReference type="GO" id="GO:0030496">
    <property type="term" value="C:midbody"/>
    <property type="evidence" value="ECO:0007669"/>
    <property type="project" value="UniProtKB-SubCell"/>
</dbReference>
<dbReference type="Gene3D" id="1.20.5.2440">
    <property type="match status" value="1"/>
</dbReference>
<dbReference type="GO" id="GO:0032465">
    <property type="term" value="P:regulation of cytokinesis"/>
    <property type="evidence" value="ECO:0007669"/>
    <property type="project" value="TreeGrafter"/>
</dbReference>
<feature type="coiled-coil region" evidence="8">
    <location>
        <begin position="76"/>
        <end position="266"/>
    </location>
</feature>
<evidence type="ECO:0000256" key="6">
    <source>
        <dbReference type="ARBA" id="ARBA00023054"/>
    </source>
</evidence>
<dbReference type="Proteomes" id="UP000031036">
    <property type="component" value="Unassembled WGS sequence"/>
</dbReference>
<comment type="subcellular location">
    <subcellularLocation>
        <location evidence="2">Cleavage furrow</location>
    </subcellularLocation>
    <subcellularLocation>
        <location evidence="1">Midbody</location>
    </subcellularLocation>
    <subcellularLocation>
        <location evidence="3">Recycling endosome membrane</location>
        <topology evidence="3">Peripheral membrane protein</topology>
    </subcellularLocation>
</comment>
<keyword evidence="12" id="KW-1185">Reference proteome</keyword>
<dbReference type="Pfam" id="PF09457">
    <property type="entry name" value="RBD-FIP"/>
    <property type="match status" value="1"/>
</dbReference>
<evidence type="ECO:0000256" key="3">
    <source>
        <dbReference type="ARBA" id="ARBA00004654"/>
    </source>
</evidence>
<dbReference type="GO" id="GO:0055038">
    <property type="term" value="C:recycling endosome membrane"/>
    <property type="evidence" value="ECO:0007669"/>
    <property type="project" value="UniProtKB-SubCell"/>
</dbReference>
<dbReference type="PANTHER" id="PTHR15726:SF7">
    <property type="entry name" value="NUCLEAR FALLOUT, ISOFORM J"/>
    <property type="match status" value="1"/>
</dbReference>
<gene>
    <name evidence="11" type="primary">rab11fip4a</name>
    <name evidence="11" type="ORF">Tcan_10168</name>
</gene>
<dbReference type="InterPro" id="IPR019018">
    <property type="entry name" value="Rab-bd_FIP-RBD"/>
</dbReference>
<feature type="region of interest" description="Disordered" evidence="9">
    <location>
        <begin position="1"/>
        <end position="35"/>
    </location>
</feature>